<dbReference type="Proteomes" id="UP000180133">
    <property type="component" value="Unassembled WGS sequence"/>
</dbReference>
<protein>
    <submittedName>
        <fullName evidence="1">Uncharacterized protein</fullName>
    </submittedName>
</protein>
<keyword evidence="2" id="KW-1185">Reference proteome</keyword>
<dbReference type="EMBL" id="MKFT01000061">
    <property type="protein sequence ID" value="OHY88872.1"/>
    <property type="molecule type" value="Genomic_DNA"/>
</dbReference>
<reference evidence="1 2" key="1">
    <citation type="submission" date="2016-09" db="EMBL/GenBank/DDBJ databases">
        <title>Isolation, identification and antibiotic sensitivity analysis of bacterial pathogen from juvenile Hippocampus erectus with tail-rotted disease.</title>
        <authorList>
            <person name="Yang Q."/>
        </authorList>
    </citation>
    <scope>NUCLEOTIDE SEQUENCE [LARGE SCALE GENOMIC DNA]</scope>
    <source>
        <strain evidence="1 2">HM-10</strain>
    </source>
</reference>
<gene>
    <name evidence="1" type="ORF">BI375_11060</name>
</gene>
<evidence type="ECO:0000313" key="2">
    <source>
        <dbReference type="Proteomes" id="UP000180133"/>
    </source>
</evidence>
<evidence type="ECO:0000313" key="1">
    <source>
        <dbReference type="EMBL" id="OHY88872.1"/>
    </source>
</evidence>
<organism evidence="1 2">
    <name type="scientific">Vibrio rotiferianus</name>
    <dbReference type="NCBI Taxonomy" id="190895"/>
    <lineage>
        <taxon>Bacteria</taxon>
        <taxon>Pseudomonadati</taxon>
        <taxon>Pseudomonadota</taxon>
        <taxon>Gammaproteobacteria</taxon>
        <taxon>Vibrionales</taxon>
        <taxon>Vibrionaceae</taxon>
        <taxon>Vibrio</taxon>
    </lineage>
</organism>
<comment type="caution">
    <text evidence="1">The sequence shown here is derived from an EMBL/GenBank/DDBJ whole genome shotgun (WGS) entry which is preliminary data.</text>
</comment>
<accession>A0ABX3D2N1</accession>
<proteinExistence type="predicted"/>
<name>A0ABX3D2N1_9VIBR</name>
<sequence length="89" mass="10357">MVLQYHYRTGFVAKPSLGQWFVHRNGIVKCERLTSSLMKVDLSAKALKVTFVTECGRRVNVWRDGCDDRQYRQLCLILRQWQRGAEAPA</sequence>